<dbReference type="EMBL" id="BSXT01001592">
    <property type="protein sequence ID" value="GMF43825.1"/>
    <property type="molecule type" value="Genomic_DNA"/>
</dbReference>
<reference evidence="1" key="1">
    <citation type="submission" date="2023-04" db="EMBL/GenBank/DDBJ databases">
        <title>Phytophthora fragariaefolia NBRC 109709.</title>
        <authorList>
            <person name="Ichikawa N."/>
            <person name="Sato H."/>
            <person name="Tonouchi N."/>
        </authorList>
    </citation>
    <scope>NUCLEOTIDE SEQUENCE</scope>
    <source>
        <strain evidence="1">NBRC 109709</strain>
    </source>
</reference>
<name>A0A9W7CYR2_9STRA</name>
<organism evidence="1 2">
    <name type="scientific">Phytophthora fragariaefolia</name>
    <dbReference type="NCBI Taxonomy" id="1490495"/>
    <lineage>
        <taxon>Eukaryota</taxon>
        <taxon>Sar</taxon>
        <taxon>Stramenopiles</taxon>
        <taxon>Oomycota</taxon>
        <taxon>Peronosporomycetes</taxon>
        <taxon>Peronosporales</taxon>
        <taxon>Peronosporaceae</taxon>
        <taxon>Phytophthora</taxon>
    </lineage>
</organism>
<evidence type="ECO:0000313" key="2">
    <source>
        <dbReference type="Proteomes" id="UP001165121"/>
    </source>
</evidence>
<proteinExistence type="predicted"/>
<dbReference type="Proteomes" id="UP001165121">
    <property type="component" value="Unassembled WGS sequence"/>
</dbReference>
<dbReference type="OrthoDB" id="124021at2759"/>
<evidence type="ECO:0000313" key="1">
    <source>
        <dbReference type="EMBL" id="GMF43825.1"/>
    </source>
</evidence>
<comment type="caution">
    <text evidence="1">The sequence shown here is derived from an EMBL/GenBank/DDBJ whole genome shotgun (WGS) entry which is preliminary data.</text>
</comment>
<sequence>MGKAVLLPKLADKKEGYARWKSEVTLRFPSFALDSITDGVKRYDPALGYTSMKYHTWYNTRRVLAFTAMALSLDRNLRGLFKVGELRDQIEAPSLSWGRITVHITKGDGANPDYILRDLLKTELKPARRWRPT</sequence>
<accession>A0A9W7CYR2</accession>
<protein>
    <submittedName>
        <fullName evidence="1">Unnamed protein product</fullName>
    </submittedName>
</protein>
<gene>
    <name evidence="1" type="ORF">Pfra01_001499300</name>
</gene>
<dbReference type="AlphaFoldDB" id="A0A9W7CYR2"/>
<keyword evidence="2" id="KW-1185">Reference proteome</keyword>